<proteinExistence type="predicted"/>
<gene>
    <name evidence="1" type="primary">secY</name>
    <name evidence="1" type="ORF">V2W30_16255</name>
</gene>
<evidence type="ECO:0000313" key="2">
    <source>
        <dbReference type="Proteomes" id="UP001432251"/>
    </source>
</evidence>
<accession>A0ACD5AC28</accession>
<name>A0ACD5AC28_9ACTN</name>
<dbReference type="EMBL" id="CP146022">
    <property type="protein sequence ID" value="WWQ64741.1"/>
    <property type="molecule type" value="Genomic_DNA"/>
</dbReference>
<sequence length="437" mass="47389">MLTAFARAFKTPDLRKKLLFTLGIVVIYRLGAHVPIPGVDYSNVQTCMDQASSSTGLFGLVNMFSGGALLQITVFALGIMPYITASIILQLLTVVIPRLEALKKEGQAGTAKITQYTRYLTVALAILQGTGLVATARTGALFQGCPVASEIVPDQSIFITITMVITMTAGTCVMMWLGELITDKGIGNGMSILMFISIAATFPSALWAIKQGGSLADGWIEFGTVILVGLVMVGLVVFVEQAQRRIPVQYAKRMVGRRSYGGTSTYIPLKVNQAGVIPVIFASSLLYIPALVAQFAGGDSSWKLWIDDHLTKGNHPIYIVTYFLLIVFFAFFYVAISFNPEEVADNMKKYGGFIPGIRAGRPTAEYLSYVLNRITWPGSLYLGLIALVPTMALVGFGANQNFPFGGTSILIIVGVGLETVKQIESQLQQRNYEGFLR</sequence>
<dbReference type="Proteomes" id="UP001432251">
    <property type="component" value="Chromosome"/>
</dbReference>
<keyword evidence="2" id="KW-1185">Reference proteome</keyword>
<protein>
    <submittedName>
        <fullName evidence="1">Preprotein translocase subunit SecY</fullName>
    </submittedName>
</protein>
<evidence type="ECO:0000313" key="1">
    <source>
        <dbReference type="EMBL" id="WWQ64741.1"/>
    </source>
</evidence>
<reference evidence="1" key="1">
    <citation type="journal article" date="2025" name="Int. J. Syst. Evol. Microbiol.">
        <title>Streptomyces citrinus sp. nov., with yellow diffusible pigment.</title>
        <authorList>
            <person name="He Y."/>
            <person name="Yang E."/>
            <person name="Xu J."/>
            <person name="Sun Y."/>
            <person name="Sun L."/>
        </authorList>
    </citation>
    <scope>NUCLEOTIDE SEQUENCE</scope>
    <source>
        <strain evidence="1">Q6</strain>
    </source>
</reference>
<organism evidence="1 2">
    <name type="scientific">Streptomyces citrinus</name>
    <dbReference type="NCBI Taxonomy" id="3118173"/>
    <lineage>
        <taxon>Bacteria</taxon>
        <taxon>Bacillati</taxon>
        <taxon>Actinomycetota</taxon>
        <taxon>Actinomycetes</taxon>
        <taxon>Kitasatosporales</taxon>
        <taxon>Streptomycetaceae</taxon>
        <taxon>Streptomyces</taxon>
    </lineage>
</organism>